<dbReference type="RefSeq" id="WP_157723807.1">
    <property type="nucleotide sequence ID" value="NZ_LQWZ01000002.1"/>
</dbReference>
<evidence type="ECO:0000256" key="3">
    <source>
        <dbReference type="ARBA" id="ARBA00022692"/>
    </source>
</evidence>
<dbReference type="InterPro" id="IPR007383">
    <property type="entry name" value="DUF445"/>
</dbReference>
<dbReference type="PIRSF" id="PIRSF032178">
    <property type="entry name" value="UCP032178"/>
    <property type="match status" value="1"/>
</dbReference>
<dbReference type="AlphaFoldDB" id="A0A177L252"/>
<comment type="similarity">
    <text evidence="2">Belongs to the UPF0754 family.</text>
</comment>
<comment type="subcellular location">
    <subcellularLocation>
        <location evidence="1">Cell membrane</location>
    </subcellularLocation>
</comment>
<dbReference type="InterPro" id="IPR016991">
    <property type="entry name" value="UCP032178"/>
</dbReference>
<keyword evidence="4 6" id="KW-1133">Transmembrane helix</keyword>
<evidence type="ECO:0000256" key="2">
    <source>
        <dbReference type="ARBA" id="ARBA00008053"/>
    </source>
</evidence>
<evidence type="ECO:0000256" key="5">
    <source>
        <dbReference type="ARBA" id="ARBA00023136"/>
    </source>
</evidence>
<feature type="transmembrane region" description="Helical" evidence="6">
    <location>
        <begin position="383"/>
        <end position="405"/>
    </location>
</feature>
<dbReference type="Pfam" id="PF04286">
    <property type="entry name" value="DUF445"/>
    <property type="match status" value="1"/>
</dbReference>
<evidence type="ECO:0000313" key="7">
    <source>
        <dbReference type="EMBL" id="OAH59462.1"/>
    </source>
</evidence>
<dbReference type="PANTHER" id="PTHR35791">
    <property type="entry name" value="UPF0754 MEMBRANE PROTEIN YHEB"/>
    <property type="match status" value="1"/>
</dbReference>
<dbReference type="OrthoDB" id="9787430at2"/>
<comment type="caution">
    <text evidence="7">The sequence shown here is derived from an EMBL/GenBank/DDBJ whole genome shotgun (WGS) entry which is preliminary data.</text>
</comment>
<sequence length="407" mass="46821">MAKKQKAEGMPFRLGIGIVFTYMEGGKMLNDFWLICFMGVIGAVIGGVTNAVAIQMLFRPHKVRYIGKWRIPFTPGLIPKRRTELAKQVGKIVDEQLLTPETIEQKLNESEFHSEMESFLQAKVKKWIQSDITVTEFFEKVHIPEAGLKVEVKINEWIDQKYNSIKDFYIDQTVKESLPVEWLDKMESKIPEVSSYILQKGVEYFSGEAGRYRVKKMTNNFLRERGKFGGMIQMVLGNTPIEDKIRSEMIKFLTSPGTKDLLNVILKNEWDKINEWKWADVFDQFSDEEVMNKAKKFVIGQLDIQMILNKPVSAYALPFEEKIIGVLIPEIMDKGIMKMMVYIPEFMKKLKIADIVRKQIETFSIARLERIVLDITYRELKMITLLGALLGGLIGIAQALIVTAFPT</sequence>
<dbReference type="GO" id="GO:0005886">
    <property type="term" value="C:plasma membrane"/>
    <property type="evidence" value="ECO:0007669"/>
    <property type="project" value="UniProtKB-SubCell"/>
</dbReference>
<evidence type="ECO:0000313" key="8">
    <source>
        <dbReference type="Proteomes" id="UP000077271"/>
    </source>
</evidence>
<gene>
    <name evidence="7" type="ORF">AWH48_15105</name>
</gene>
<evidence type="ECO:0000256" key="6">
    <source>
        <dbReference type="SAM" id="Phobius"/>
    </source>
</evidence>
<keyword evidence="5 6" id="KW-0472">Membrane</keyword>
<evidence type="ECO:0000256" key="1">
    <source>
        <dbReference type="ARBA" id="ARBA00004236"/>
    </source>
</evidence>
<feature type="transmembrane region" description="Helical" evidence="6">
    <location>
        <begin position="32"/>
        <end position="58"/>
    </location>
</feature>
<dbReference type="EMBL" id="LQWZ01000002">
    <property type="protein sequence ID" value="OAH59462.1"/>
    <property type="molecule type" value="Genomic_DNA"/>
</dbReference>
<name>A0A177L252_9BACI</name>
<reference evidence="7 8" key="1">
    <citation type="submission" date="2016-01" db="EMBL/GenBank/DDBJ databases">
        <title>Investigation of taxonomic status of Bacillus aminovorans.</title>
        <authorList>
            <person name="Verma A."/>
            <person name="Pal Y."/>
            <person name="Krishnamurthi S."/>
        </authorList>
    </citation>
    <scope>NUCLEOTIDE SEQUENCE [LARGE SCALE GENOMIC DNA]</scope>
    <source>
        <strain evidence="7 8">DSM 4337</strain>
    </source>
</reference>
<evidence type="ECO:0000256" key="4">
    <source>
        <dbReference type="ARBA" id="ARBA00022989"/>
    </source>
</evidence>
<proteinExistence type="inferred from homology"/>
<dbReference type="Proteomes" id="UP000077271">
    <property type="component" value="Unassembled WGS sequence"/>
</dbReference>
<accession>A0A177L252</accession>
<dbReference type="PANTHER" id="PTHR35791:SF1">
    <property type="entry name" value="UPF0754 MEMBRANE PROTEIN YHEB"/>
    <property type="match status" value="1"/>
</dbReference>
<protein>
    <recommendedName>
        <fullName evidence="9">DUF445 domain-containing protein</fullName>
    </recommendedName>
</protein>
<keyword evidence="3 6" id="KW-0812">Transmembrane</keyword>
<organism evidence="7 8">
    <name type="scientific">Domibacillus aminovorans</name>
    <dbReference type="NCBI Taxonomy" id="29332"/>
    <lineage>
        <taxon>Bacteria</taxon>
        <taxon>Bacillati</taxon>
        <taxon>Bacillota</taxon>
        <taxon>Bacilli</taxon>
        <taxon>Bacillales</taxon>
        <taxon>Bacillaceae</taxon>
        <taxon>Domibacillus</taxon>
    </lineage>
</organism>
<evidence type="ECO:0008006" key="9">
    <source>
        <dbReference type="Google" id="ProtNLM"/>
    </source>
</evidence>